<name>A0ABM9D695_9BACT</name>
<organism evidence="2 3">
    <name type="scientific">Trichlorobacter ammonificans</name>
    <dbReference type="NCBI Taxonomy" id="2916410"/>
    <lineage>
        <taxon>Bacteria</taxon>
        <taxon>Pseudomonadati</taxon>
        <taxon>Thermodesulfobacteriota</taxon>
        <taxon>Desulfuromonadia</taxon>
        <taxon>Geobacterales</taxon>
        <taxon>Geobacteraceae</taxon>
        <taxon>Trichlorobacter</taxon>
    </lineage>
</organism>
<feature type="domain" description="Methyltransferase type 11" evidence="1">
    <location>
        <begin position="98"/>
        <end position="149"/>
    </location>
</feature>
<dbReference type="InterPro" id="IPR029063">
    <property type="entry name" value="SAM-dependent_MTases_sf"/>
</dbReference>
<keyword evidence="3" id="KW-1185">Reference proteome</keyword>
<dbReference type="EMBL" id="OW150024">
    <property type="protein sequence ID" value="CAH2029931.1"/>
    <property type="molecule type" value="Genomic_DNA"/>
</dbReference>
<dbReference type="InterPro" id="IPR013216">
    <property type="entry name" value="Methyltransf_11"/>
</dbReference>
<dbReference type="SUPFAM" id="SSF53335">
    <property type="entry name" value="S-adenosyl-L-methionine-dependent methyltransferases"/>
    <property type="match status" value="1"/>
</dbReference>
<reference evidence="2 3" key="1">
    <citation type="submission" date="2022-03" db="EMBL/GenBank/DDBJ databases">
        <authorList>
            <person name="Koch H."/>
        </authorList>
    </citation>
    <scope>NUCLEOTIDE SEQUENCE [LARGE SCALE GENOMIC DNA]</scope>
    <source>
        <strain evidence="2 3">G1</strain>
    </source>
</reference>
<dbReference type="Gene3D" id="3.40.50.150">
    <property type="entry name" value="Vaccinia Virus protein VP39"/>
    <property type="match status" value="1"/>
</dbReference>
<gene>
    <name evidence="2" type="ORF">GEAMG1_0109</name>
</gene>
<evidence type="ECO:0000313" key="2">
    <source>
        <dbReference type="EMBL" id="CAH2029931.1"/>
    </source>
</evidence>
<proteinExistence type="predicted"/>
<protein>
    <recommendedName>
        <fullName evidence="1">Methyltransferase type 11 domain-containing protein</fullName>
    </recommendedName>
</protein>
<evidence type="ECO:0000313" key="3">
    <source>
        <dbReference type="Proteomes" id="UP001295463"/>
    </source>
</evidence>
<dbReference type="Pfam" id="PF08241">
    <property type="entry name" value="Methyltransf_11"/>
    <property type="match status" value="1"/>
</dbReference>
<dbReference type="CDD" id="cd02440">
    <property type="entry name" value="AdoMet_MTases"/>
    <property type="match status" value="1"/>
</dbReference>
<sequence length="238" mass="27532">MLRLATCKDLIDLLGHYNKTKYINDNDFAWGLKQLGTLFCIQQIEKTKPRNVLEAGAGLNLFFDTHFGQLFEYWISDSSGFYPEEAFKEAMSLRRNTRYVDGLLGDFSSELPENYFDLVFSISVLEHTPFNKLSSVFKDIHRVLRPGGKSVHTIDVNPYSPAANFSELLMMIEGAGFAFDQEPLKFLWDIHSAQEPVLLEPLRIVYEYYYRKNINEYPVSPYPGRYYFGSIMVSVIKK</sequence>
<dbReference type="Proteomes" id="UP001295463">
    <property type="component" value="Chromosome"/>
</dbReference>
<dbReference type="RefSeq" id="WP_305730908.1">
    <property type="nucleotide sequence ID" value="NZ_OW150024.1"/>
</dbReference>
<evidence type="ECO:0000259" key="1">
    <source>
        <dbReference type="Pfam" id="PF08241"/>
    </source>
</evidence>
<accession>A0ABM9D695</accession>